<dbReference type="InterPro" id="IPR001370">
    <property type="entry name" value="BIR_rpt"/>
</dbReference>
<dbReference type="AlphaFoldDB" id="A0AA90SMV5"/>
<dbReference type="SUPFAM" id="SSF57924">
    <property type="entry name" value="Inhibitor of apoptosis (IAP) repeat"/>
    <property type="match status" value="2"/>
</dbReference>
<dbReference type="Gene3D" id="1.10.1170.10">
    <property type="entry name" value="Inhibitor Of Apoptosis Protein (2mihbC-IAP-1), Chain A"/>
    <property type="match status" value="2"/>
</dbReference>
<sequence>MNLSVILMFFYCIGIAHNLFAIIENDIEDGLSNLSINAPDITIDGAANNYHIGNETTASNVGAIGEDDAVNSNEEVLKISLSAKEVIVTATNTSSNIPSYSTNPIPMIINDTAFSVHTTCTKCGKTSTYEHIYAASKAYIYYHTANKKRGCMLDDTNKPYAHIILFSSFSPSSDYTQCLAQIKALVDDPLSLDTIVDGKKINEIIQWTKSLLLSIDPVPTIGNNEAHGNSTDLHATIVDDGQGSHSNSGNSKDNNLINEATLLSSGGYSERNKESVASNPIDTEETNIPQNTVECIYPDYVDECRRRNSFDHPNWTCNQQNTADLAAAGFFYTGVEDIVRCFYCSLGLSGWNKDDDVWQEHAQHSADCWFLRQAKNAEYIDKIKKDWEKTYNPKHPQYGDEHDRLISYDLDWYLGMEPTPLMLATAGFFYTGENDTVRCHYCDGALRDWRDWIDGDDVWRLHAKFFPDCKFLILRKGCQFIIDIKNTVRADKEKRKRQEDINQQMGGFISSAESEVLLHSQEFKTDETIATLLETYSINSHMLASAIIDYRKNNHCQHFTVDNIIETIGEKNKSILQYNHKAQEGSASNTVVNAQKASIFNTKKLRKVNAMLKEKLKCRRCNKNDICMLFINCGHRVVCESCSKKIDFCPYCDHRIQKTIKTFLSNIGANKHNPIRPFITPIPPGLKSRKVCLAIPLLQNNIFHIT</sequence>
<keyword evidence="4" id="KW-1185">Reference proteome</keyword>
<dbReference type="InterPro" id="IPR050784">
    <property type="entry name" value="IAP"/>
</dbReference>
<accession>A0AA90SMV5</accession>
<protein>
    <submittedName>
        <fullName evidence="3">RING-HC finger protein</fullName>
    </submittedName>
</protein>
<dbReference type="CDD" id="cd00022">
    <property type="entry name" value="BIR"/>
    <property type="match status" value="2"/>
</dbReference>
<evidence type="ECO:0000259" key="2">
    <source>
        <dbReference type="PROSITE" id="PS50089"/>
    </source>
</evidence>
<dbReference type="PROSITE" id="PS50089">
    <property type="entry name" value="ZF_RING_2"/>
    <property type="match status" value="1"/>
</dbReference>
<proteinExistence type="predicted"/>
<dbReference type="Pfam" id="PF00653">
    <property type="entry name" value="BIR"/>
    <property type="match status" value="2"/>
</dbReference>
<feature type="compositionally biased region" description="Polar residues" evidence="1">
    <location>
        <begin position="243"/>
        <end position="256"/>
    </location>
</feature>
<name>A0AA90SMV5_9GAMM</name>
<dbReference type="Proteomes" id="UP001178148">
    <property type="component" value="Unassembled WGS sequence"/>
</dbReference>
<dbReference type="Pfam" id="PF13920">
    <property type="entry name" value="zf-C3HC4_3"/>
    <property type="match status" value="1"/>
</dbReference>
<organism evidence="3 4">
    <name type="scientific">Candidatus Endonucleibacter bathymodioli</name>
    <dbReference type="NCBI Taxonomy" id="539814"/>
    <lineage>
        <taxon>Bacteria</taxon>
        <taxon>Pseudomonadati</taxon>
        <taxon>Pseudomonadota</taxon>
        <taxon>Gammaproteobacteria</taxon>
        <taxon>Oceanospirillales</taxon>
        <taxon>Endozoicomonadaceae</taxon>
        <taxon>Candidatus Endonucleibacter</taxon>
    </lineage>
</organism>
<dbReference type="InterPro" id="IPR013083">
    <property type="entry name" value="Znf_RING/FYVE/PHD"/>
</dbReference>
<dbReference type="PROSITE" id="PS50143">
    <property type="entry name" value="BIR_REPEAT_2"/>
    <property type="match status" value="2"/>
</dbReference>
<dbReference type="GO" id="GO:0005737">
    <property type="term" value="C:cytoplasm"/>
    <property type="evidence" value="ECO:0007669"/>
    <property type="project" value="TreeGrafter"/>
</dbReference>
<dbReference type="EMBL" id="JASXSV010000012">
    <property type="protein sequence ID" value="MDP0589276.1"/>
    <property type="molecule type" value="Genomic_DNA"/>
</dbReference>
<reference evidence="3 4" key="1">
    <citation type="journal article" date="2023" name="bioRxiv">
        <title>An intranuclear bacterial parasite of deep-sea mussels expresses apoptosis inhibitors acquired from its host.</title>
        <authorList>
            <person name="Gonzalez Porras M.A."/>
            <person name="Assie A."/>
            <person name="Tietjen M."/>
            <person name="Violette M."/>
            <person name="Kleiner M."/>
            <person name="Gruber-Vodicka H."/>
            <person name="Dubilier N."/>
            <person name="Leisch N."/>
        </authorList>
    </citation>
    <scope>NUCLEOTIDE SEQUENCE [LARGE SCALE GENOMIC DNA]</scope>
    <source>
        <strain evidence="3">IAP13</strain>
    </source>
</reference>
<dbReference type="SMART" id="SM00238">
    <property type="entry name" value="BIR"/>
    <property type="match status" value="2"/>
</dbReference>
<dbReference type="InterPro" id="IPR001841">
    <property type="entry name" value="Znf_RING"/>
</dbReference>
<feature type="domain" description="RING-type" evidence="2">
    <location>
        <begin position="618"/>
        <end position="653"/>
    </location>
</feature>
<dbReference type="Gene3D" id="3.30.40.10">
    <property type="entry name" value="Zinc/RING finger domain, C3HC4 (zinc finger)"/>
    <property type="match status" value="1"/>
</dbReference>
<gene>
    <name evidence="3" type="ORF">QS748_08840</name>
</gene>
<comment type="caution">
    <text evidence="3">The sequence shown here is derived from an EMBL/GenBank/DDBJ whole genome shotgun (WGS) entry which is preliminary data.</text>
</comment>
<evidence type="ECO:0000256" key="1">
    <source>
        <dbReference type="SAM" id="MobiDB-lite"/>
    </source>
</evidence>
<dbReference type="PANTHER" id="PTHR10044">
    <property type="entry name" value="INHIBITOR OF APOPTOSIS"/>
    <property type="match status" value="1"/>
</dbReference>
<evidence type="ECO:0000313" key="3">
    <source>
        <dbReference type="EMBL" id="MDP0589276.1"/>
    </source>
</evidence>
<feature type="region of interest" description="Disordered" evidence="1">
    <location>
        <begin position="234"/>
        <end position="256"/>
    </location>
</feature>
<evidence type="ECO:0000313" key="4">
    <source>
        <dbReference type="Proteomes" id="UP001178148"/>
    </source>
</evidence>
<dbReference type="PANTHER" id="PTHR10044:SF139">
    <property type="entry name" value="DEATH-ASSOCIATED INHIBITOR OF APOPTOSIS 2"/>
    <property type="match status" value="1"/>
</dbReference>